<reference evidence="1 2" key="2">
    <citation type="submission" date="2017-02" db="EMBL/GenBank/DDBJ databases">
        <title>Draft genome sequence of Streptomyces phaeoluteigriseus type strain DSM41896.</title>
        <authorList>
            <person name="Salih T.S."/>
            <person name="Algora Gallardo L."/>
            <person name="Melo Santos T."/>
            <person name="Filgueira Martinez S."/>
            <person name="Herron P.R."/>
        </authorList>
    </citation>
    <scope>NUCLEOTIDE SEQUENCE [LARGE SCALE GENOMIC DNA]</scope>
    <source>
        <strain evidence="1 2">DSM 41896</strain>
    </source>
</reference>
<proteinExistence type="predicted"/>
<comment type="caution">
    <text evidence="1">The sequence shown here is derived from an EMBL/GenBank/DDBJ whole genome shotgun (WGS) entry which is preliminary data.</text>
</comment>
<dbReference type="Proteomes" id="UP000184286">
    <property type="component" value="Unassembled WGS sequence"/>
</dbReference>
<evidence type="ECO:0000313" key="1">
    <source>
        <dbReference type="EMBL" id="OQD57008.1"/>
    </source>
</evidence>
<reference evidence="2" key="1">
    <citation type="submission" date="2016-11" db="EMBL/GenBank/DDBJ databases">
        <authorList>
            <person name="Schniete J.K."/>
            <person name="Salih T."/>
            <person name="Algora Gallardo L."/>
            <person name="Martinez Fernandez S."/>
            <person name="Herron P.R."/>
        </authorList>
    </citation>
    <scope>NUCLEOTIDE SEQUENCE [LARGE SCALE GENOMIC DNA]</scope>
    <source>
        <strain evidence="2">DSM 41896</strain>
    </source>
</reference>
<dbReference type="EMBL" id="MPOH02000006">
    <property type="protein sequence ID" value="OQD57008.1"/>
    <property type="molecule type" value="Genomic_DNA"/>
</dbReference>
<evidence type="ECO:0000313" key="2">
    <source>
        <dbReference type="Proteomes" id="UP000184286"/>
    </source>
</evidence>
<dbReference type="AlphaFoldDB" id="A0A1V6MX19"/>
<organism evidence="1 2">
    <name type="scientific">Streptomyces phaeoluteigriseus</name>
    <dbReference type="NCBI Taxonomy" id="114686"/>
    <lineage>
        <taxon>Bacteria</taxon>
        <taxon>Bacillati</taxon>
        <taxon>Actinomycetota</taxon>
        <taxon>Actinomycetes</taxon>
        <taxon>Kitasatosporales</taxon>
        <taxon>Streptomycetaceae</taxon>
        <taxon>Streptomyces</taxon>
        <taxon>Streptomyces aurantiacus group</taxon>
    </lineage>
</organism>
<name>A0A1V6MX19_9ACTN</name>
<protein>
    <submittedName>
        <fullName evidence="1">Uncharacterized protein</fullName>
    </submittedName>
</protein>
<accession>A0A1V6MX19</accession>
<sequence length="77" mass="7974">MPTAGDPHAADAEAAARALAERLPGLPRIATDVECAPHGSLNLLAAAALWAGLDLPGHELRTDVLVLRARPAPRRPA</sequence>
<dbReference type="RefSeq" id="WP_094102656.1">
    <property type="nucleotide sequence ID" value="NZ_MPOH02000006.1"/>
</dbReference>
<gene>
    <name evidence="1" type="ORF">BM536_006560</name>
</gene>